<dbReference type="PANTHER" id="PTHR48075">
    <property type="entry name" value="3-HYDROXYACYL-COA DEHYDROGENASE FAMILY PROTEIN"/>
    <property type="match status" value="1"/>
</dbReference>
<feature type="domain" description="3-hydroxyacyl-CoA dehydrogenase NAD binding" evidence="4">
    <location>
        <begin position="13"/>
        <end position="188"/>
    </location>
</feature>
<keyword evidence="6" id="KW-1185">Reference proteome</keyword>
<proteinExistence type="predicted"/>
<dbReference type="Gene3D" id="3.40.50.720">
    <property type="entry name" value="NAD(P)-binding Rossmann-like Domain"/>
    <property type="match status" value="1"/>
</dbReference>
<dbReference type="KEGG" id="dmp:FAK_40030"/>
<evidence type="ECO:0000259" key="4">
    <source>
        <dbReference type="Pfam" id="PF02737"/>
    </source>
</evidence>
<dbReference type="InterPro" id="IPR008927">
    <property type="entry name" value="6-PGluconate_DH-like_C_sf"/>
</dbReference>
<evidence type="ECO:0000256" key="1">
    <source>
        <dbReference type="ARBA" id="ARBA00023002"/>
    </source>
</evidence>
<dbReference type="PIRSF" id="PIRSF000105">
    <property type="entry name" value="HCDH"/>
    <property type="match status" value="1"/>
</dbReference>
<dbReference type="InterPro" id="IPR006176">
    <property type="entry name" value="3-OHacyl-CoA_DH_NAD-bd"/>
</dbReference>
<dbReference type="Pfam" id="PF02737">
    <property type="entry name" value="3HCDH_N"/>
    <property type="match status" value="1"/>
</dbReference>
<accession>A0AAU9F4A1</accession>
<dbReference type="InterPro" id="IPR013328">
    <property type="entry name" value="6PGD_dom2"/>
</dbReference>
<dbReference type="Pfam" id="PF00725">
    <property type="entry name" value="3HCDH"/>
    <property type="match status" value="1"/>
</dbReference>
<dbReference type="GO" id="GO:0006631">
    <property type="term" value="P:fatty acid metabolic process"/>
    <property type="evidence" value="ECO:0007669"/>
    <property type="project" value="InterPro"/>
</dbReference>
<dbReference type="EMBL" id="AP028679">
    <property type="protein sequence ID" value="BEQ16937.1"/>
    <property type="molecule type" value="Genomic_DNA"/>
</dbReference>
<feature type="site" description="Important for catalytic activity" evidence="2">
    <location>
        <position position="146"/>
    </location>
</feature>
<dbReference type="AlphaFoldDB" id="A0AAU9F4A1"/>
<gene>
    <name evidence="5" type="ORF">FAK_40030</name>
</gene>
<dbReference type="Proteomes" id="UP001366166">
    <property type="component" value="Chromosome"/>
</dbReference>
<dbReference type="GO" id="GO:0070403">
    <property type="term" value="F:NAD+ binding"/>
    <property type="evidence" value="ECO:0007669"/>
    <property type="project" value="InterPro"/>
</dbReference>
<feature type="domain" description="3-hydroxyacyl-CoA dehydrogenase C-terminal" evidence="3">
    <location>
        <begin position="193"/>
        <end position="291"/>
    </location>
</feature>
<dbReference type="InterPro" id="IPR036291">
    <property type="entry name" value="NAD(P)-bd_dom_sf"/>
</dbReference>
<keyword evidence="1" id="KW-0560">Oxidoreductase</keyword>
<evidence type="ECO:0000313" key="6">
    <source>
        <dbReference type="Proteomes" id="UP001366166"/>
    </source>
</evidence>
<dbReference type="Gene3D" id="1.10.1040.10">
    <property type="entry name" value="N-(1-d-carboxylethyl)-l-norvaline Dehydrogenase, domain 2"/>
    <property type="match status" value="1"/>
</dbReference>
<dbReference type="SUPFAM" id="SSF51735">
    <property type="entry name" value="NAD(P)-binding Rossmann-fold domains"/>
    <property type="match status" value="1"/>
</dbReference>
<sequence>MRDASLSQVKYTATVIGAGTMGHGIAMLLALGGHRVCLADHQAAQLLKARDLMASHLEHLGLADAAGRTPSQVLDLVDTSESWQEAVGRSDLVVEAVIEKREVKRELFATLAPHLGPHTLVSSNTSFLNAFELIPPALNQRFMMTHFFTPPYIIPLVEVVGAPRTPQPEVMRVKALFESLGMVCVALKKFVPGFIVNRFQRAMGREVFHLLGQEVADPREIDRAVRASIGIRLPVLGAVARYDYAGLDMVLSGIQEAPLSEEERQEAPAILQELVAQGHYGVKTGRGFFDYAGRDTTEVLRERDLKLLKVKKVVMDILFSERPQNES</sequence>
<protein>
    <submittedName>
        <fullName evidence="5">3-hydroxyacyl-CoA dehydrogenase</fullName>
    </submittedName>
</protein>
<reference evidence="6" key="1">
    <citation type="journal article" date="2023" name="Arch. Microbiol.">
        <title>Desulfoferula mesophilus gen. nov. sp. nov., a mesophilic sulfate-reducing bacterium isolated from a brackish lake sediment.</title>
        <authorList>
            <person name="Watanabe T."/>
            <person name="Yabe T."/>
            <person name="Tsuji J.M."/>
            <person name="Fukui M."/>
        </authorList>
    </citation>
    <scope>NUCLEOTIDE SEQUENCE [LARGE SCALE GENOMIC DNA]</scope>
    <source>
        <strain evidence="6">12FAK</strain>
    </source>
</reference>
<evidence type="ECO:0000256" key="2">
    <source>
        <dbReference type="PIRSR" id="PIRSR000105-1"/>
    </source>
</evidence>
<dbReference type="GO" id="GO:0016616">
    <property type="term" value="F:oxidoreductase activity, acting on the CH-OH group of donors, NAD or NADP as acceptor"/>
    <property type="evidence" value="ECO:0007669"/>
    <property type="project" value="InterPro"/>
</dbReference>
<name>A0AAU9F4A1_9BACT</name>
<dbReference type="PANTHER" id="PTHR48075:SF5">
    <property type="entry name" value="3-HYDROXYBUTYRYL-COA DEHYDROGENASE"/>
    <property type="match status" value="1"/>
</dbReference>
<organism evidence="5 6">
    <name type="scientific">Desulfoferula mesophila</name>
    <dbReference type="NCBI Taxonomy" id="3058419"/>
    <lineage>
        <taxon>Bacteria</taxon>
        <taxon>Pseudomonadati</taxon>
        <taxon>Thermodesulfobacteriota</taxon>
        <taxon>Desulfarculia</taxon>
        <taxon>Desulfarculales</taxon>
        <taxon>Desulfarculaceae</taxon>
        <taxon>Desulfoferula</taxon>
    </lineage>
</organism>
<dbReference type="RefSeq" id="WP_338603493.1">
    <property type="nucleotide sequence ID" value="NZ_AP028679.1"/>
</dbReference>
<evidence type="ECO:0000259" key="3">
    <source>
        <dbReference type="Pfam" id="PF00725"/>
    </source>
</evidence>
<dbReference type="SUPFAM" id="SSF48179">
    <property type="entry name" value="6-phosphogluconate dehydrogenase C-terminal domain-like"/>
    <property type="match status" value="1"/>
</dbReference>
<evidence type="ECO:0000313" key="5">
    <source>
        <dbReference type="EMBL" id="BEQ16937.1"/>
    </source>
</evidence>
<dbReference type="InterPro" id="IPR006108">
    <property type="entry name" value="3HC_DH_C"/>
</dbReference>
<dbReference type="InterPro" id="IPR022694">
    <property type="entry name" value="3-OHacyl-CoA_DH"/>
</dbReference>